<dbReference type="EMBL" id="CP063849">
    <property type="protein sequence ID" value="QOY84926.1"/>
    <property type="molecule type" value="Genomic_DNA"/>
</dbReference>
<dbReference type="NCBIfam" id="NF038403">
    <property type="entry name" value="perm_prefix_1"/>
    <property type="match status" value="1"/>
</dbReference>
<evidence type="ECO:0000256" key="4">
    <source>
        <dbReference type="ARBA" id="ARBA00022989"/>
    </source>
</evidence>
<evidence type="ECO:0000313" key="10">
    <source>
        <dbReference type="EMBL" id="QOY84926.1"/>
    </source>
</evidence>
<dbReference type="InterPro" id="IPR025857">
    <property type="entry name" value="MacB_PCD"/>
</dbReference>
<dbReference type="PANTHER" id="PTHR30572">
    <property type="entry name" value="MEMBRANE COMPONENT OF TRANSPORTER-RELATED"/>
    <property type="match status" value="1"/>
</dbReference>
<feature type="transmembrane region" description="Helical" evidence="7">
    <location>
        <begin position="342"/>
        <end position="366"/>
    </location>
</feature>
<dbReference type="RefSeq" id="WP_194446596.1">
    <property type="nucleotide sequence ID" value="NZ_CP063849.1"/>
</dbReference>
<dbReference type="GO" id="GO:0022857">
    <property type="term" value="F:transmembrane transporter activity"/>
    <property type="evidence" value="ECO:0007669"/>
    <property type="project" value="TreeGrafter"/>
</dbReference>
<keyword evidence="11" id="KW-1185">Reference proteome</keyword>
<feature type="transmembrane region" description="Helical" evidence="7">
    <location>
        <begin position="439"/>
        <end position="464"/>
    </location>
</feature>
<keyword evidence="5 7" id="KW-0472">Membrane</keyword>
<feature type="domain" description="ABC3 transporter permease C-terminal" evidence="8">
    <location>
        <begin position="755"/>
        <end position="866"/>
    </location>
</feature>
<dbReference type="Pfam" id="PF12704">
    <property type="entry name" value="MacB_PCD"/>
    <property type="match status" value="2"/>
</dbReference>
<dbReference type="KEGG" id="pfer:IRI77_18890"/>
<evidence type="ECO:0000256" key="2">
    <source>
        <dbReference type="ARBA" id="ARBA00022475"/>
    </source>
</evidence>
<protein>
    <submittedName>
        <fullName evidence="10">ABC transporter permease</fullName>
    </submittedName>
</protein>
<name>A0A7S7NJS1_PALFE</name>
<evidence type="ECO:0000259" key="8">
    <source>
        <dbReference type="Pfam" id="PF02687"/>
    </source>
</evidence>
<feature type="transmembrane region" description="Helical" evidence="7">
    <location>
        <begin position="485"/>
        <end position="508"/>
    </location>
</feature>
<dbReference type="Pfam" id="PF02687">
    <property type="entry name" value="FtsX"/>
    <property type="match status" value="2"/>
</dbReference>
<feature type="transmembrane region" description="Helical" evidence="7">
    <location>
        <begin position="93"/>
        <end position="116"/>
    </location>
</feature>
<dbReference type="InterPro" id="IPR017800">
    <property type="entry name" value="ADOP"/>
</dbReference>
<comment type="subcellular location">
    <subcellularLocation>
        <location evidence="1">Cell membrane</location>
        <topology evidence="1">Multi-pass membrane protein</topology>
    </subcellularLocation>
</comment>
<evidence type="ECO:0000256" key="1">
    <source>
        <dbReference type="ARBA" id="ARBA00004651"/>
    </source>
</evidence>
<dbReference type="AlphaFoldDB" id="A0A7S7NJS1"/>
<evidence type="ECO:0000256" key="7">
    <source>
        <dbReference type="SAM" id="Phobius"/>
    </source>
</evidence>
<feature type="domain" description="ABC3 transporter permease C-terminal" evidence="8">
    <location>
        <begin position="347"/>
        <end position="461"/>
    </location>
</feature>
<dbReference type="InterPro" id="IPR050250">
    <property type="entry name" value="Macrolide_Exporter_MacB"/>
</dbReference>
<feature type="transmembrane region" description="Helical" evidence="7">
    <location>
        <begin position="796"/>
        <end position="821"/>
    </location>
</feature>
<sequence length="875" mass="93497">MREWWSRLKGWLTGRGAISGDLAEEIQAHLEMDAADREERGLSPEEARRAAQRHFGNPVRVAEKARDTWGFPALESLLQDIRYALRAMRKTPALTLVIVLTLALGIGANTAIFSVLNTVVLKPLPYPAGERLVWLGESTGKANGISVTWVNYQNWLRGNHTLEHMAAFRGDHMTLTGGREALTLRGMAVTSHYFTMLGLRPVLGRFWTESDDRPGANPVIVLNHRFWAEKLGGDPGIAGKALTLDGQMYEVSGVAAPFWAPNTADYYVALGAREGSTTDRSKHGSIRALARLKPGVTLAESRADLDAIMTHLAEAEPGPENEHRSFGRFYAEQTTGEMRGTLMILMAAAVLVLLIACANVASLLLARNTARSGELAIRTAIGAGRGRLIRQLLTENLVLAVCGGMGGVLLAGWALRLLILTAPPGIPRIAEVTLDLPVLLFASAITLGTGLLAGLAPVFTAGRVDLTTALKDSVRSSGGKRRQALRSALVVAEIALTLVLAFGSGLLLRSLSAAQDANPGFDAGQITSLELLLPPATYADSQARENFYAALMERLRTIPGVTGVSAVHCPPGAGDCGDWFYSIPGRPAPARNEVPIALFNTAMPGYFETMRVPLRQGRAFTANDTRTGPKVAIVNETFARTWWPGESAVGRQIKVGGPYMEGPLFEIVGVVGDIRQSGLDSQPQPEIFQPFAQQTDGAMAVMVRAGGDPALVAPAIRARVAELDRNLPVQRLAPLTETLRDGLVRRRFITVLLGLFAALALTLAAVGIYGLLNYWVNVREPEIAIRLALGATPSRILGWTGAHALRLALAGIGLGCAASWMAARGLEDLVFGITAQNPVTLLAAGVAVTGTAIAATALPAWRASRVDAAKRLHSV</sequence>
<feature type="domain" description="MacB-like periplasmic core" evidence="9">
    <location>
        <begin position="490"/>
        <end position="718"/>
    </location>
</feature>
<evidence type="ECO:0000259" key="9">
    <source>
        <dbReference type="Pfam" id="PF12704"/>
    </source>
</evidence>
<organism evidence="10 11">
    <name type="scientific">Paludibaculum fermentans</name>
    <dbReference type="NCBI Taxonomy" id="1473598"/>
    <lineage>
        <taxon>Bacteria</taxon>
        <taxon>Pseudomonadati</taxon>
        <taxon>Acidobacteriota</taxon>
        <taxon>Terriglobia</taxon>
        <taxon>Bryobacterales</taxon>
        <taxon>Bryobacteraceae</taxon>
        <taxon>Paludibaculum</taxon>
    </lineage>
</organism>
<keyword evidence="4 7" id="KW-1133">Transmembrane helix</keyword>
<evidence type="ECO:0000313" key="11">
    <source>
        <dbReference type="Proteomes" id="UP000593892"/>
    </source>
</evidence>
<feature type="transmembrane region" description="Helical" evidence="7">
    <location>
        <begin position="748"/>
        <end position="775"/>
    </location>
</feature>
<feature type="domain" description="MacB-like periplasmic core" evidence="9">
    <location>
        <begin position="95"/>
        <end position="307"/>
    </location>
</feature>
<dbReference type="GO" id="GO:0005886">
    <property type="term" value="C:plasma membrane"/>
    <property type="evidence" value="ECO:0007669"/>
    <property type="project" value="UniProtKB-SubCell"/>
</dbReference>
<dbReference type="PANTHER" id="PTHR30572:SF4">
    <property type="entry name" value="ABC TRANSPORTER PERMEASE YTRF"/>
    <property type="match status" value="1"/>
</dbReference>
<dbReference type="NCBIfam" id="TIGR03434">
    <property type="entry name" value="ADOP"/>
    <property type="match status" value="1"/>
</dbReference>
<feature type="transmembrane region" description="Helical" evidence="7">
    <location>
        <begin position="397"/>
        <end position="419"/>
    </location>
</feature>
<evidence type="ECO:0000256" key="6">
    <source>
        <dbReference type="ARBA" id="ARBA00038076"/>
    </source>
</evidence>
<reference evidence="10 11" key="1">
    <citation type="submission" date="2020-10" db="EMBL/GenBank/DDBJ databases">
        <title>Complete genome sequence of Paludibaculum fermentans P105T, a facultatively anaerobic acidobacterium capable of dissimilatory Fe(III) reduction.</title>
        <authorList>
            <person name="Dedysh S.N."/>
            <person name="Beletsky A.V."/>
            <person name="Kulichevskaya I.S."/>
            <person name="Mardanov A.V."/>
            <person name="Ravin N.V."/>
        </authorList>
    </citation>
    <scope>NUCLEOTIDE SEQUENCE [LARGE SCALE GENOMIC DNA]</scope>
    <source>
        <strain evidence="10 11">P105</strain>
    </source>
</reference>
<keyword evidence="2" id="KW-1003">Cell membrane</keyword>
<evidence type="ECO:0000256" key="3">
    <source>
        <dbReference type="ARBA" id="ARBA00022692"/>
    </source>
</evidence>
<gene>
    <name evidence="10" type="ORF">IRI77_18890</name>
</gene>
<evidence type="ECO:0000256" key="5">
    <source>
        <dbReference type="ARBA" id="ARBA00023136"/>
    </source>
</evidence>
<proteinExistence type="inferred from homology"/>
<accession>A0A7S7NJS1</accession>
<dbReference type="InterPro" id="IPR047928">
    <property type="entry name" value="Perm_prefix_1"/>
</dbReference>
<comment type="similarity">
    <text evidence="6">Belongs to the ABC-4 integral membrane protein family.</text>
</comment>
<feature type="transmembrane region" description="Helical" evidence="7">
    <location>
        <begin position="841"/>
        <end position="861"/>
    </location>
</feature>
<keyword evidence="3 7" id="KW-0812">Transmembrane</keyword>
<dbReference type="InterPro" id="IPR003838">
    <property type="entry name" value="ABC3_permease_C"/>
</dbReference>
<dbReference type="Proteomes" id="UP000593892">
    <property type="component" value="Chromosome"/>
</dbReference>